<dbReference type="PANTHER" id="PTHR46515">
    <property type="entry name" value="TATA ELEMENT MODULATORY FACTOR TMF1"/>
    <property type="match status" value="1"/>
</dbReference>
<comment type="caution">
    <text evidence="7">The sequence shown here is derived from an EMBL/GenBank/DDBJ whole genome shotgun (WGS) entry which is preliminary data.</text>
</comment>
<dbReference type="AlphaFoldDB" id="A0A179FFR7"/>
<feature type="compositionally biased region" description="Basic and acidic residues" evidence="5">
    <location>
        <begin position="527"/>
        <end position="556"/>
    </location>
</feature>
<dbReference type="InterPro" id="IPR052602">
    <property type="entry name" value="Growth_transcription_reg"/>
</dbReference>
<proteinExistence type="predicted"/>
<keyword evidence="3 4" id="KW-0175">Coiled coil</keyword>
<feature type="compositionally biased region" description="Polar residues" evidence="5">
    <location>
        <begin position="163"/>
        <end position="176"/>
    </location>
</feature>
<feature type="compositionally biased region" description="Low complexity" evidence="5">
    <location>
        <begin position="38"/>
        <end position="54"/>
    </location>
</feature>
<dbReference type="RefSeq" id="XP_018141502.1">
    <property type="nucleotide sequence ID" value="XM_018284688.1"/>
</dbReference>
<name>A0A179FFR7_METCM</name>
<dbReference type="EMBL" id="LSBJ02000005">
    <property type="protein sequence ID" value="OAQ64188.1"/>
    <property type="molecule type" value="Genomic_DNA"/>
</dbReference>
<evidence type="ECO:0000256" key="5">
    <source>
        <dbReference type="SAM" id="MobiDB-lite"/>
    </source>
</evidence>
<feature type="coiled-coil region" evidence="4">
    <location>
        <begin position="761"/>
        <end position="809"/>
    </location>
</feature>
<feature type="region of interest" description="Disordered" evidence="5">
    <location>
        <begin position="316"/>
        <end position="384"/>
    </location>
</feature>
<gene>
    <name evidence="7" type="ORF">VFPPC_05503</name>
</gene>
<dbReference type="Proteomes" id="UP000078397">
    <property type="component" value="Unassembled WGS sequence"/>
</dbReference>
<feature type="compositionally biased region" description="Pro residues" evidence="5">
    <location>
        <begin position="701"/>
        <end position="712"/>
    </location>
</feature>
<dbReference type="GO" id="GO:0005783">
    <property type="term" value="C:endoplasmic reticulum"/>
    <property type="evidence" value="ECO:0007669"/>
    <property type="project" value="TreeGrafter"/>
</dbReference>
<dbReference type="GO" id="GO:0005794">
    <property type="term" value="C:Golgi apparatus"/>
    <property type="evidence" value="ECO:0007669"/>
    <property type="project" value="UniProtKB-SubCell"/>
</dbReference>
<keyword evidence="2" id="KW-0333">Golgi apparatus</keyword>
<dbReference type="InterPro" id="IPR022091">
    <property type="entry name" value="TMF_TATA-bd"/>
</dbReference>
<dbReference type="Pfam" id="PF12325">
    <property type="entry name" value="TMF_TATA_bd"/>
    <property type="match status" value="1"/>
</dbReference>
<comment type="subcellular location">
    <subcellularLocation>
        <location evidence="1">Golgi apparatus</location>
    </subcellularLocation>
</comment>
<feature type="compositionally biased region" description="Basic and acidic residues" evidence="5">
    <location>
        <begin position="599"/>
        <end position="613"/>
    </location>
</feature>
<dbReference type="OrthoDB" id="74178at2759"/>
<evidence type="ECO:0000256" key="4">
    <source>
        <dbReference type="SAM" id="Coils"/>
    </source>
</evidence>
<feature type="compositionally biased region" description="Basic and acidic residues" evidence="5">
    <location>
        <begin position="318"/>
        <end position="341"/>
    </location>
</feature>
<feature type="compositionally biased region" description="Polar residues" evidence="5">
    <location>
        <begin position="187"/>
        <end position="205"/>
    </location>
</feature>
<dbReference type="InterPro" id="IPR022092">
    <property type="entry name" value="TMF_DNA-bd"/>
</dbReference>
<feature type="compositionally biased region" description="Basic and acidic residues" evidence="5">
    <location>
        <begin position="426"/>
        <end position="439"/>
    </location>
</feature>
<dbReference type="PANTHER" id="PTHR46515:SF1">
    <property type="entry name" value="TATA ELEMENT MODULATORY FACTOR"/>
    <property type="match status" value="1"/>
</dbReference>
<evidence type="ECO:0000313" key="8">
    <source>
        <dbReference type="Proteomes" id="UP000078397"/>
    </source>
</evidence>
<feature type="compositionally biased region" description="Basic and acidic residues" evidence="5">
    <location>
        <begin position="366"/>
        <end position="384"/>
    </location>
</feature>
<feature type="domain" description="TATA element modulatory factor 1 TATA binding" evidence="6">
    <location>
        <begin position="748"/>
        <end position="861"/>
    </location>
</feature>
<feature type="compositionally biased region" description="Basic and acidic residues" evidence="5">
    <location>
        <begin position="349"/>
        <end position="359"/>
    </location>
</feature>
<accession>A0A179FFR7</accession>
<evidence type="ECO:0000259" key="6">
    <source>
        <dbReference type="Pfam" id="PF12325"/>
    </source>
</evidence>
<evidence type="ECO:0000256" key="1">
    <source>
        <dbReference type="ARBA" id="ARBA00004555"/>
    </source>
</evidence>
<sequence>MAAPGKQSRWGSFLSQAVAGVESRLDNMLAEPEDARPQDSSAAASPADPASPAATTTKQQPASQQLAVPAKPSPGNSRSSSTSRTNDRLQARLAQAMSGKGTPGGPGSRGTASPRSSVDQPSRPSIERRSTDKRVESKAEDGSAISESTGAETSLAVVEPSEINPSEDATNTSADLSSIEPAPEVTNGESSTPEDSLQLSQQPKTVQEEPPAVTVPEIASENASYAKEIEELKVKQQEEIQEYVERIDSLQSKLQYLSKAAAETAKAAASSAPSGSNERKLAEKDEKIALLMEEGQKLSTNEHKLRTTIKKLRAQIGDNDKQAEELKRNRDKALSETDALRARLNGSEETEKRKEETRRATAALQKDIDTLKKDNAKKDDAYRRLDQEWKSKTEQAEIAHREAMNKALAAERQKLKTLEDTNSNLRAERDAAAEKARHDEIEWSEKLERAAERSRKSEEELKIELQAMEGKLEAMRTAAEEASSGSGGEAQVKMFRQIETLQSQYASARENWQGIEASLLAKTANLEKERDEAQRRESEMRKKARDAAVRSRHLEEELQDVQPSLVTVRQELEACRGDLIALQALYKESQVALDETREELEKAKENAAEREDPLEAQQQQWVDDVAGATSKGHRSQPDSPLLSVSRTYSSDMMGLGILSKPRRSHTPGSIPDSHAELMSPIRRLSCQPPLRPREASYAGSGPPPTPFSPFEPPSETGQLPSPPAAERENGVADAIPSSPRQVAQDMVSVSTVAAGPSVQLVERMSAAIRRLEAEKVTAKEEMARVSSQRDEARTDMVGLMKELEETKAAAAKLPQLEEEVKTIDARYQTTLEMLGEKSELVEELRADVEDVKAMYRELVERTIK</sequence>
<dbReference type="Pfam" id="PF12329">
    <property type="entry name" value="TMF_DNA_bd"/>
    <property type="match status" value="1"/>
</dbReference>
<evidence type="ECO:0000313" key="7">
    <source>
        <dbReference type="EMBL" id="OAQ64188.1"/>
    </source>
</evidence>
<reference evidence="7 8" key="1">
    <citation type="journal article" date="2016" name="PLoS Pathog.">
        <title>Biosynthesis of antibiotic leucinostatins in bio-control fungus Purpureocillium lilacinum and their inhibition on phytophthora revealed by genome mining.</title>
        <authorList>
            <person name="Wang G."/>
            <person name="Liu Z."/>
            <person name="Lin R."/>
            <person name="Li E."/>
            <person name="Mao Z."/>
            <person name="Ling J."/>
            <person name="Yang Y."/>
            <person name="Yin W.B."/>
            <person name="Xie B."/>
        </authorList>
    </citation>
    <scope>NUCLEOTIDE SEQUENCE [LARGE SCALE GENOMIC DNA]</scope>
    <source>
        <strain evidence="7">170</strain>
    </source>
</reference>
<feature type="region of interest" description="Disordered" evidence="5">
    <location>
        <begin position="527"/>
        <end position="559"/>
    </location>
</feature>
<feature type="coiled-coil region" evidence="4">
    <location>
        <begin position="222"/>
        <end position="260"/>
    </location>
</feature>
<feature type="region of interest" description="Disordered" evidence="5">
    <location>
        <begin position="412"/>
        <end position="439"/>
    </location>
</feature>
<dbReference type="STRING" id="1380566.A0A179FFR7"/>
<feature type="region of interest" description="Disordered" evidence="5">
    <location>
        <begin position="24"/>
        <end position="220"/>
    </location>
</feature>
<evidence type="ECO:0000256" key="2">
    <source>
        <dbReference type="ARBA" id="ARBA00023034"/>
    </source>
</evidence>
<feature type="region of interest" description="Disordered" evidence="5">
    <location>
        <begin position="597"/>
        <end position="743"/>
    </location>
</feature>
<keyword evidence="8" id="KW-1185">Reference proteome</keyword>
<protein>
    <submittedName>
        <fullName evidence="7">TATA element modulatory factor 1 TATA binding domain-containing protein</fullName>
    </submittedName>
</protein>
<dbReference type="GeneID" id="28848682"/>
<organism evidence="7 8">
    <name type="scientific">Pochonia chlamydosporia 170</name>
    <dbReference type="NCBI Taxonomy" id="1380566"/>
    <lineage>
        <taxon>Eukaryota</taxon>
        <taxon>Fungi</taxon>
        <taxon>Dikarya</taxon>
        <taxon>Ascomycota</taxon>
        <taxon>Pezizomycotina</taxon>
        <taxon>Sordariomycetes</taxon>
        <taxon>Hypocreomycetidae</taxon>
        <taxon>Hypocreales</taxon>
        <taxon>Clavicipitaceae</taxon>
        <taxon>Pochonia</taxon>
    </lineage>
</organism>
<dbReference type="KEGG" id="pchm:VFPPC_05503"/>
<evidence type="ECO:0000256" key="3">
    <source>
        <dbReference type="ARBA" id="ARBA00023054"/>
    </source>
</evidence>
<feature type="compositionally biased region" description="Basic and acidic residues" evidence="5">
    <location>
        <begin position="125"/>
        <end position="141"/>
    </location>
</feature>
<feature type="compositionally biased region" description="Polar residues" evidence="5">
    <location>
        <begin position="55"/>
        <end position="66"/>
    </location>
</feature>